<dbReference type="Gene3D" id="6.20.400.10">
    <property type="match status" value="1"/>
</dbReference>
<evidence type="ECO:0000256" key="2">
    <source>
        <dbReference type="ARBA" id="ARBA00022771"/>
    </source>
</evidence>
<proteinExistence type="predicted"/>
<evidence type="ECO:0000259" key="6">
    <source>
        <dbReference type="PROSITE" id="PS50103"/>
    </source>
</evidence>
<dbReference type="PANTHER" id="PTHR12681:SF0">
    <property type="entry name" value="ZINC FINGER CCCH DOMAIN-CONTAINING PROTEIN 15"/>
    <property type="match status" value="1"/>
</dbReference>
<dbReference type="InterPro" id="IPR032378">
    <property type="entry name" value="ZC3H15/TMA46_C"/>
</dbReference>
<evidence type="ECO:0000256" key="5">
    <source>
        <dbReference type="SAM" id="MobiDB-lite"/>
    </source>
</evidence>
<dbReference type="PANTHER" id="PTHR12681">
    <property type="entry name" value="ZINC FINGER-CONTAINING PROTEIN P48ZNF"/>
    <property type="match status" value="1"/>
</dbReference>
<keyword evidence="3 4" id="KW-0862">Zinc</keyword>
<dbReference type="GO" id="GO:0002181">
    <property type="term" value="P:cytoplasmic translation"/>
    <property type="evidence" value="ECO:0007669"/>
    <property type="project" value="TreeGrafter"/>
</dbReference>
<name>A0A2D0XI65_9BASI</name>
<evidence type="ECO:0000256" key="4">
    <source>
        <dbReference type="PROSITE-ProRule" id="PRU00723"/>
    </source>
</evidence>
<dbReference type="Gene3D" id="4.10.1000.10">
    <property type="entry name" value="Zinc finger, CCCH-type"/>
    <property type="match status" value="1"/>
</dbReference>
<dbReference type="GO" id="GO:0005829">
    <property type="term" value="C:cytosol"/>
    <property type="evidence" value="ECO:0007669"/>
    <property type="project" value="TreeGrafter"/>
</dbReference>
<feature type="region of interest" description="Disordered" evidence="5">
    <location>
        <begin position="1"/>
        <end position="68"/>
    </location>
</feature>
<feature type="zinc finger region" description="C3H1-type" evidence="4">
    <location>
        <begin position="91"/>
        <end position="119"/>
    </location>
</feature>
<dbReference type="PROSITE" id="PS50103">
    <property type="entry name" value="ZF_C3H1"/>
    <property type="match status" value="2"/>
</dbReference>
<accession>A0A2D0XI65</accession>
<protein>
    <recommendedName>
        <fullName evidence="6">C3H1-type domain-containing protein</fullName>
    </recommendedName>
</protein>
<feature type="domain" description="C3H1-type" evidence="6">
    <location>
        <begin position="91"/>
        <end position="119"/>
    </location>
</feature>
<feature type="domain" description="C3H1-type" evidence="6">
    <location>
        <begin position="164"/>
        <end position="202"/>
    </location>
</feature>
<evidence type="ECO:0000256" key="3">
    <source>
        <dbReference type="ARBA" id="ARBA00022833"/>
    </source>
</evidence>
<dbReference type="GO" id="GO:0008270">
    <property type="term" value="F:zinc ion binding"/>
    <property type="evidence" value="ECO:0007669"/>
    <property type="project" value="UniProtKB-KW"/>
</dbReference>
<feature type="region of interest" description="Disordered" evidence="5">
    <location>
        <begin position="336"/>
        <end position="401"/>
    </location>
</feature>
<organism evidence="7">
    <name type="scientific">Bartheletia paradoxa</name>
    <dbReference type="NCBI Taxonomy" id="669517"/>
    <lineage>
        <taxon>Eukaryota</taxon>
        <taxon>Fungi</taxon>
        <taxon>Dikarya</taxon>
        <taxon>Basidiomycota</taxon>
        <taxon>Agaricomycotina</taxon>
        <taxon>Bartheletiomycetes</taxon>
        <taxon>Bartheletiales</taxon>
        <taxon>Bartheletiaceae</taxon>
        <taxon>Bartheletia</taxon>
    </lineage>
</organism>
<dbReference type="AlphaFoldDB" id="A0A2D0XI65"/>
<dbReference type="GO" id="GO:0003729">
    <property type="term" value="F:mRNA binding"/>
    <property type="evidence" value="ECO:0007669"/>
    <property type="project" value="TreeGrafter"/>
</dbReference>
<evidence type="ECO:0000256" key="1">
    <source>
        <dbReference type="ARBA" id="ARBA00022723"/>
    </source>
</evidence>
<feature type="compositionally biased region" description="Basic and acidic residues" evidence="5">
    <location>
        <begin position="41"/>
        <end position="68"/>
    </location>
</feature>
<gene>
    <name evidence="7" type="ORF">SPAR05042</name>
</gene>
<feature type="compositionally biased region" description="Polar residues" evidence="5">
    <location>
        <begin position="30"/>
        <end position="40"/>
    </location>
</feature>
<keyword evidence="2 4" id="KW-0863">Zinc-finger</keyword>
<keyword evidence="1 4" id="KW-0479">Metal-binding</keyword>
<evidence type="ECO:0000313" key="7">
    <source>
        <dbReference type="EMBL" id="ASF90251.1"/>
    </source>
</evidence>
<reference evidence="7" key="1">
    <citation type="submission" date="2016-10" db="EMBL/GenBank/DDBJ databases">
        <title>Phylogenomic data for the living fossil Bartheletia paradoxa suggests that the early evolutionary history of major basidiomycete lineages might not be bifurcate.</title>
        <authorList>
            <person name="Mishra B."/>
            <person name="Choi Y.-J."/>
            <person name="Bauer R."/>
            <person name="Thines M."/>
        </authorList>
    </citation>
    <scope>NUCLEOTIDE SEQUENCE</scope>
</reference>
<dbReference type="InterPro" id="IPR000571">
    <property type="entry name" value="Znf_CCCH"/>
</dbReference>
<dbReference type="SMART" id="SM00356">
    <property type="entry name" value="ZnF_C3H1"/>
    <property type="match status" value="2"/>
</dbReference>
<feature type="zinc finger region" description="C3H1-type" evidence="4">
    <location>
        <begin position="164"/>
        <end position="202"/>
    </location>
</feature>
<sequence length="401" mass="44653">MPPKQKQGGSKAPKDDKTFGMKNKNKSAKVQRQVNTIKQQDSMRGKTKEDLAAEKKREAEAKAKFEQQKRDKLTAELVKPVQIQRVPFGVDPKSILCNYFKAGRCEKSAAKCKFSHDLEADRKTAKKDLYADTRDEEKSKDTMDKWDQEKLAKVALSKAGNQKTTTDVVCKYFIQSVEDSKYGWFWECPNGGSKCMYRHALPPGFVLKAQRKAEEEAAKSKVITLEEFLETERFKLGKNLTPVTPESFAKWKKARDGKKAVELEAAQKAKANAHAAGKVGMGSTGKDFFTFNPDFLDEEDDGADEWDLATFRKQRAAEDDAAEATRLEAFNTNFRNLHLDDEGNPPADPLATLEEDEESKNAKIESEQELATVAEGAAPSPAQRAAFDKHGDGGGIEADEA</sequence>
<dbReference type="Pfam" id="PF16543">
    <property type="entry name" value="DFRP_C"/>
    <property type="match status" value="1"/>
</dbReference>
<dbReference type="EMBL" id="KY000309">
    <property type="protein sequence ID" value="ASF90251.1"/>
    <property type="molecule type" value="Genomic_DNA"/>
</dbReference>